<dbReference type="SUPFAM" id="SSF48179">
    <property type="entry name" value="6-phosphogluconate dehydrogenase C-terminal domain-like"/>
    <property type="match status" value="1"/>
</dbReference>
<feature type="binding site" evidence="9">
    <location>
        <begin position="252"/>
        <end position="256"/>
    </location>
    <ligand>
        <name>substrate</name>
    </ligand>
</feature>
<dbReference type="InterPro" id="IPR036220">
    <property type="entry name" value="UDP-Glc/GDP-Man_DH_C_sf"/>
</dbReference>
<dbReference type="EMBL" id="VNJK01000001">
    <property type="protein sequence ID" value="TVX91802.1"/>
    <property type="molecule type" value="Genomic_DNA"/>
</dbReference>
<dbReference type="NCBIfam" id="TIGR03026">
    <property type="entry name" value="NDP-sugDHase"/>
    <property type="match status" value="1"/>
</dbReference>
<dbReference type="InterPro" id="IPR008927">
    <property type="entry name" value="6-PGluconate_DH-like_C_sf"/>
</dbReference>
<dbReference type="PIRSF" id="PIRSF500134">
    <property type="entry name" value="UDPglc_DH_bac"/>
    <property type="match status" value="1"/>
</dbReference>
<feature type="binding site" evidence="10">
    <location>
        <position position="266"/>
    </location>
    <ligand>
        <name>NAD(+)</name>
        <dbReference type="ChEBI" id="CHEBI:57540"/>
    </ligand>
</feature>
<dbReference type="SUPFAM" id="SSF52413">
    <property type="entry name" value="UDP-glucose/GDP-mannose dehydrogenase C-terminal domain"/>
    <property type="match status" value="1"/>
</dbReference>
<feature type="binding site" evidence="10">
    <location>
        <position position="330"/>
    </location>
    <ligand>
        <name>NAD(+)</name>
        <dbReference type="ChEBI" id="CHEBI:57540"/>
    </ligand>
</feature>
<accession>A0A559IVY2</accession>
<feature type="binding site" evidence="9">
    <location>
        <position position="260"/>
    </location>
    <ligand>
        <name>substrate</name>
    </ligand>
</feature>
<evidence type="ECO:0000256" key="10">
    <source>
        <dbReference type="PIRSR" id="PIRSR500134-3"/>
    </source>
</evidence>
<sequence>MKSYSIAVIGTGYVGLVSGTCFAYVGHRVVCCDVDASKIERLKRCEIPIYEPGLDKLVAEGMQQGRLRFTTDIDAAIQAADVIFIAVGTPMSQTGEANLDYVQQAARMIGTVINGYKVIVTKSTVPVGTGRLIAQWIGEASHNQYSFDIVSNPEFLREGSAVYDCLNMERTVIGADRPEAAAIIAELHEPFGTVVLKTSIESAELIKYASNCFLAMKISYINSIANLCDQLGADVDEVAQGMGLDSRIGHRFLQAGIGYGGSCFPKDTYALRHLTKEAGCSFSILEAVIDTNEQQRLIVIDKLKQSLGTLAGKRIAVLGLAFKPNTNDVRDAPSLTIIPKLLEAGAIVRAYDPVAAEEARHVLGDQVVYMPSVQDTVMYCDACLILTEWEQIVESDWEKLHSSMSRPLLIDGRNCWSAEKMAELGFEYISMGRPFVPQRETSLRVPV</sequence>
<evidence type="ECO:0000259" key="11">
    <source>
        <dbReference type="SMART" id="SM00984"/>
    </source>
</evidence>
<name>A0A559IVY2_9BACL</name>
<evidence type="ECO:0000256" key="2">
    <source>
        <dbReference type="ARBA" id="ARBA00006601"/>
    </source>
</evidence>
<feature type="binding site" evidence="10">
    <location>
        <position position="124"/>
    </location>
    <ligand>
        <name>NAD(+)</name>
        <dbReference type="ChEBI" id="CHEBI:57540"/>
    </ligand>
</feature>
<dbReference type="Pfam" id="PF03720">
    <property type="entry name" value="UDPG_MGDP_dh_C"/>
    <property type="match status" value="1"/>
</dbReference>
<feature type="binding site" evidence="9">
    <location>
        <position position="323"/>
    </location>
    <ligand>
        <name>substrate</name>
    </ligand>
</feature>
<dbReference type="InterPro" id="IPR017476">
    <property type="entry name" value="UDP-Glc/GDP-Man"/>
</dbReference>
<reference evidence="12 13" key="1">
    <citation type="submission" date="2019-07" db="EMBL/GenBank/DDBJ databases">
        <authorList>
            <person name="Kim J."/>
        </authorList>
    </citation>
    <scope>NUCLEOTIDE SEQUENCE [LARGE SCALE GENOMIC DNA]</scope>
    <source>
        <strain evidence="12 13">N4</strain>
    </source>
</reference>
<dbReference type="OrthoDB" id="9803238at2"/>
<evidence type="ECO:0000256" key="6">
    <source>
        <dbReference type="ARBA" id="ARBA00047473"/>
    </source>
</evidence>
<feature type="active site" description="Nucleophile" evidence="8">
    <location>
        <position position="263"/>
    </location>
</feature>
<feature type="binding site" evidence="10">
    <location>
        <position position="158"/>
    </location>
    <ligand>
        <name>NAD(+)</name>
        <dbReference type="ChEBI" id="CHEBI:57540"/>
    </ligand>
</feature>
<evidence type="ECO:0000256" key="1">
    <source>
        <dbReference type="ARBA" id="ARBA00004701"/>
    </source>
</evidence>
<dbReference type="PIRSF" id="PIRSF000124">
    <property type="entry name" value="UDPglc_GDPman_dh"/>
    <property type="match status" value="1"/>
</dbReference>
<dbReference type="Pfam" id="PF00984">
    <property type="entry name" value="UDPG_MGDP_dh"/>
    <property type="match status" value="1"/>
</dbReference>
<comment type="caution">
    <text evidence="12">The sequence shown here is derived from an EMBL/GenBank/DDBJ whole genome shotgun (WGS) entry which is preliminary data.</text>
</comment>
<dbReference type="InterPro" id="IPR014026">
    <property type="entry name" value="UDP-Glc/GDP-Man_DH_dimer"/>
</dbReference>
<proteinExistence type="inferred from homology"/>
<dbReference type="GO" id="GO:0006065">
    <property type="term" value="P:UDP-glucuronate biosynthetic process"/>
    <property type="evidence" value="ECO:0007669"/>
    <property type="project" value="UniProtKB-UniPathway"/>
</dbReference>
<evidence type="ECO:0000313" key="12">
    <source>
        <dbReference type="EMBL" id="TVX91802.1"/>
    </source>
</evidence>
<evidence type="ECO:0000256" key="7">
    <source>
        <dbReference type="PIRNR" id="PIRNR000124"/>
    </source>
</evidence>
<evidence type="ECO:0000256" key="5">
    <source>
        <dbReference type="ARBA" id="ARBA00023027"/>
    </source>
</evidence>
<feature type="binding site" evidence="10">
    <location>
        <position position="89"/>
    </location>
    <ligand>
        <name>NAD(+)</name>
        <dbReference type="ChEBI" id="CHEBI:57540"/>
    </ligand>
</feature>
<organism evidence="12 13">
    <name type="scientific">Paenibacillus agilis</name>
    <dbReference type="NCBI Taxonomy" id="3020863"/>
    <lineage>
        <taxon>Bacteria</taxon>
        <taxon>Bacillati</taxon>
        <taxon>Bacillota</taxon>
        <taxon>Bacilli</taxon>
        <taxon>Bacillales</taxon>
        <taxon>Paenibacillaceae</taxon>
        <taxon>Paenibacillus</taxon>
    </lineage>
</organism>
<dbReference type="GO" id="GO:0000271">
    <property type="term" value="P:polysaccharide biosynthetic process"/>
    <property type="evidence" value="ECO:0007669"/>
    <property type="project" value="InterPro"/>
</dbReference>
<evidence type="ECO:0000256" key="3">
    <source>
        <dbReference type="ARBA" id="ARBA00012954"/>
    </source>
</evidence>
<dbReference type="PANTHER" id="PTHR43750:SF3">
    <property type="entry name" value="UDP-GLUCOSE 6-DEHYDROGENASE TUAD"/>
    <property type="match status" value="1"/>
</dbReference>
<dbReference type="AlphaFoldDB" id="A0A559IVY2"/>
<evidence type="ECO:0000256" key="4">
    <source>
        <dbReference type="ARBA" id="ARBA00023002"/>
    </source>
</evidence>
<keyword evidence="5 7" id="KW-0520">NAD</keyword>
<dbReference type="InterPro" id="IPR028357">
    <property type="entry name" value="UDPglc_DH_bac"/>
</dbReference>
<dbReference type="UniPathway" id="UPA00038">
    <property type="reaction ID" value="UER00491"/>
</dbReference>
<feature type="binding site" evidence="9">
    <location>
        <position position="207"/>
    </location>
    <ligand>
        <name>substrate</name>
    </ligand>
</feature>
<keyword evidence="4 7" id="KW-0560">Oxidoreductase</keyword>
<dbReference type="EC" id="1.1.1.22" evidence="3 7"/>
<dbReference type="InterPro" id="IPR036291">
    <property type="entry name" value="NAD(P)-bd_dom_sf"/>
</dbReference>
<feature type="binding site" evidence="9">
    <location>
        <begin position="155"/>
        <end position="158"/>
    </location>
    <ligand>
        <name>substrate</name>
    </ligand>
</feature>
<dbReference type="SUPFAM" id="SSF51735">
    <property type="entry name" value="NAD(P)-binding Rossmann-fold domains"/>
    <property type="match status" value="1"/>
</dbReference>
<feature type="binding site" evidence="10">
    <location>
        <position position="33"/>
    </location>
    <ligand>
        <name>NAD(+)</name>
        <dbReference type="ChEBI" id="CHEBI:57540"/>
    </ligand>
</feature>
<comment type="similarity">
    <text evidence="2 7">Belongs to the UDP-glucose/GDP-mannose dehydrogenase family.</text>
</comment>
<comment type="pathway">
    <text evidence="1">Nucleotide-sugar biosynthesis; UDP-alpha-D-glucuronate biosynthesis; UDP-alpha-D-glucuronate from UDP-alpha-D-glucose: step 1/1.</text>
</comment>
<keyword evidence="13" id="KW-1185">Reference proteome</keyword>
<evidence type="ECO:0000256" key="8">
    <source>
        <dbReference type="PIRSR" id="PIRSR500134-1"/>
    </source>
</evidence>
<dbReference type="GO" id="GO:0051287">
    <property type="term" value="F:NAD binding"/>
    <property type="evidence" value="ECO:0007669"/>
    <property type="project" value="InterPro"/>
</dbReference>
<dbReference type="GO" id="GO:0003979">
    <property type="term" value="F:UDP-glucose 6-dehydrogenase activity"/>
    <property type="evidence" value="ECO:0007669"/>
    <property type="project" value="UniProtKB-EC"/>
</dbReference>
<dbReference type="SMART" id="SM00984">
    <property type="entry name" value="UDPG_MGDP_dh_C"/>
    <property type="match status" value="1"/>
</dbReference>
<feature type="binding site" evidence="10">
    <location>
        <position position="38"/>
    </location>
    <ligand>
        <name>NAD(+)</name>
        <dbReference type="ChEBI" id="CHEBI:57540"/>
    </ligand>
</feature>
<dbReference type="Gene3D" id="3.40.50.720">
    <property type="entry name" value="NAD(P)-binding Rossmann-like Domain"/>
    <property type="match status" value="2"/>
</dbReference>
<dbReference type="Pfam" id="PF03721">
    <property type="entry name" value="UDPG_MGDP_dh_N"/>
    <property type="match status" value="1"/>
</dbReference>
<gene>
    <name evidence="12" type="ORF">FPZ44_01240</name>
</gene>
<dbReference type="InterPro" id="IPR001732">
    <property type="entry name" value="UDP-Glc/GDP-Man_DH_N"/>
</dbReference>
<evidence type="ECO:0000256" key="9">
    <source>
        <dbReference type="PIRSR" id="PIRSR500134-2"/>
    </source>
</evidence>
<dbReference type="PANTHER" id="PTHR43750">
    <property type="entry name" value="UDP-GLUCOSE 6-DEHYDROGENASE TUAD"/>
    <property type="match status" value="1"/>
</dbReference>
<comment type="catalytic activity">
    <reaction evidence="6 7">
        <text>UDP-alpha-D-glucose + 2 NAD(+) + H2O = UDP-alpha-D-glucuronate + 2 NADH + 3 H(+)</text>
        <dbReference type="Rhea" id="RHEA:23596"/>
        <dbReference type="ChEBI" id="CHEBI:15377"/>
        <dbReference type="ChEBI" id="CHEBI:15378"/>
        <dbReference type="ChEBI" id="CHEBI:57540"/>
        <dbReference type="ChEBI" id="CHEBI:57945"/>
        <dbReference type="ChEBI" id="CHEBI:58052"/>
        <dbReference type="ChEBI" id="CHEBI:58885"/>
        <dbReference type="EC" id="1.1.1.22"/>
    </reaction>
</comment>
<evidence type="ECO:0000313" key="13">
    <source>
        <dbReference type="Proteomes" id="UP000318102"/>
    </source>
</evidence>
<dbReference type="Gene3D" id="1.20.5.100">
    <property type="entry name" value="Cytochrome c1, transmembrane anchor, C-terminal"/>
    <property type="match status" value="1"/>
</dbReference>
<dbReference type="RefSeq" id="WP_144986656.1">
    <property type="nucleotide sequence ID" value="NZ_VNJK01000001.1"/>
</dbReference>
<feature type="domain" description="UDP-glucose/GDP-mannose dehydrogenase C-terminal" evidence="11">
    <location>
        <begin position="316"/>
        <end position="418"/>
    </location>
</feature>
<dbReference type="InterPro" id="IPR014027">
    <property type="entry name" value="UDP-Glc/GDP-Man_DH_C"/>
</dbReference>
<protein>
    <recommendedName>
        <fullName evidence="3 7">UDP-glucose 6-dehydrogenase</fullName>
        <ecNumber evidence="3 7">1.1.1.22</ecNumber>
    </recommendedName>
</protein>
<dbReference type="Proteomes" id="UP000318102">
    <property type="component" value="Unassembled WGS sequence"/>
</dbReference>